<dbReference type="PANTHER" id="PTHR10606:SF44">
    <property type="entry name" value="6-PHOSPHOFRUCTO 2-KINASE_FRUCTOSE 2,6-BISPHOSPHATASE LONG FORM"/>
    <property type="match status" value="1"/>
</dbReference>
<evidence type="ECO:0000256" key="4">
    <source>
        <dbReference type="ARBA" id="ARBA00022801"/>
    </source>
</evidence>
<feature type="domain" description="6-phosphofructo-2-kinase" evidence="8">
    <location>
        <begin position="30"/>
        <end position="232"/>
    </location>
</feature>
<evidence type="ECO:0000256" key="6">
    <source>
        <dbReference type="PIRSR" id="PIRSR613078-2"/>
    </source>
</evidence>
<keyword evidence="3" id="KW-0547">Nucleotide-binding</keyword>
<dbReference type="InterPro" id="IPR029033">
    <property type="entry name" value="His_PPase_superfam"/>
</dbReference>
<dbReference type="OrthoDB" id="267323at2759"/>
<protein>
    <recommendedName>
        <fullName evidence="2">fructose-2,6-bisphosphate 2-phosphatase</fullName>
        <ecNumber evidence="2">3.1.3.46</ecNumber>
    </recommendedName>
</protein>
<dbReference type="InterPro" id="IPR013079">
    <property type="entry name" value="6Phosfructo_kin"/>
</dbReference>
<keyword evidence="10" id="KW-1185">Reference proteome</keyword>
<accession>A0A9N9BMK9</accession>
<name>A0A9N9BMK9_9GLOM</name>
<dbReference type="InterPro" id="IPR013078">
    <property type="entry name" value="His_Pase_superF_clade-1"/>
</dbReference>
<evidence type="ECO:0000313" key="9">
    <source>
        <dbReference type="EMBL" id="CAG8573207.1"/>
    </source>
</evidence>
<evidence type="ECO:0000256" key="1">
    <source>
        <dbReference type="ARBA" id="ARBA00008408"/>
    </source>
</evidence>
<sequence>MNIQFKFQIDDFSQTFTSPYLLVIYPISPMMVGLPARGKTYIAQKVCRYLQWVCVSAKVFNVGNYRRKLHGAHQTHTFFDSNNPQGESARKEAAALALKDMIRWFEEESGTVAIFDATNTTRERRAFVLEECEKHNIQTMFIESVCQDEKMILQNIMDVKLSSPDYKNVDPESAAEDFRARISHYEEVYETINEKDYTYIKLINVGSQVVINHIKGYLQSRIVYYLMNLHILPRSIFFSRHGESMFNLMGKVGGDSDLSPRGRQYAQELPKVIAQNLGDHELTVWTSTMKRTIQTAELLPYPKLQWKALDELDAGVCDGMTYEEIEVQYPEDYANRDDDKFNYRYRGGESYRDVVFRLEPVIMELERQTNILIVCHQAVLRCMYAYFHNLPQDELPYIKIPLHTVIKLTPKAYGCEEVRYKVDIDAVDTHRPRNPKKQSLANGPGNGLAEHPRP</sequence>
<dbReference type="EMBL" id="CAJVPI010000800">
    <property type="protein sequence ID" value="CAG8573207.1"/>
    <property type="molecule type" value="Genomic_DNA"/>
</dbReference>
<evidence type="ECO:0000256" key="2">
    <source>
        <dbReference type="ARBA" id="ARBA00013067"/>
    </source>
</evidence>
<dbReference type="FunFam" id="3.40.50.300:FF:000644">
    <property type="entry name" value="GpmB, Fructose-2,6-bisphosphatase"/>
    <property type="match status" value="1"/>
</dbReference>
<dbReference type="GO" id="GO:0006003">
    <property type="term" value="P:fructose 2,6-bisphosphate metabolic process"/>
    <property type="evidence" value="ECO:0007669"/>
    <property type="project" value="InterPro"/>
</dbReference>
<evidence type="ECO:0000256" key="3">
    <source>
        <dbReference type="ARBA" id="ARBA00022741"/>
    </source>
</evidence>
<feature type="binding site" evidence="6">
    <location>
        <begin position="240"/>
        <end position="247"/>
    </location>
    <ligand>
        <name>substrate</name>
    </ligand>
</feature>
<dbReference type="SMART" id="SM00855">
    <property type="entry name" value="PGAM"/>
    <property type="match status" value="1"/>
</dbReference>
<feature type="region of interest" description="Disordered" evidence="7">
    <location>
        <begin position="429"/>
        <end position="454"/>
    </location>
</feature>
<gene>
    <name evidence="9" type="ORF">PBRASI_LOCUS6214</name>
</gene>
<dbReference type="AlphaFoldDB" id="A0A9N9BMK9"/>
<dbReference type="InterPro" id="IPR027417">
    <property type="entry name" value="P-loop_NTPase"/>
</dbReference>
<evidence type="ECO:0000313" key="10">
    <source>
        <dbReference type="Proteomes" id="UP000789739"/>
    </source>
</evidence>
<reference evidence="9" key="1">
    <citation type="submission" date="2021-06" db="EMBL/GenBank/DDBJ databases">
        <authorList>
            <person name="Kallberg Y."/>
            <person name="Tangrot J."/>
            <person name="Rosling A."/>
        </authorList>
    </citation>
    <scope>NUCLEOTIDE SEQUENCE</scope>
    <source>
        <strain evidence="9">BR232B</strain>
    </source>
</reference>
<dbReference type="GO" id="GO:0005829">
    <property type="term" value="C:cytosol"/>
    <property type="evidence" value="ECO:0007669"/>
    <property type="project" value="TreeGrafter"/>
</dbReference>
<keyword evidence="4" id="KW-0378">Hydrolase</keyword>
<comment type="similarity">
    <text evidence="1">In the C-terminal section; belongs to the phosphoglycerate mutase family.</text>
</comment>
<dbReference type="PIRSF" id="PIRSF000709">
    <property type="entry name" value="6PFK_2-Ptase"/>
    <property type="match status" value="1"/>
</dbReference>
<dbReference type="GO" id="GO:0004331">
    <property type="term" value="F:fructose-2,6-bisphosphate 2-phosphatase activity"/>
    <property type="evidence" value="ECO:0007669"/>
    <property type="project" value="UniProtKB-EC"/>
</dbReference>
<dbReference type="PANTHER" id="PTHR10606">
    <property type="entry name" value="6-PHOSPHOFRUCTO-2-KINASE/FRUCTOSE-2,6-BISPHOSPHATASE"/>
    <property type="match status" value="1"/>
</dbReference>
<dbReference type="GO" id="GO:0003873">
    <property type="term" value="F:6-phosphofructo-2-kinase activity"/>
    <property type="evidence" value="ECO:0007669"/>
    <property type="project" value="InterPro"/>
</dbReference>
<dbReference type="Gene3D" id="3.40.50.300">
    <property type="entry name" value="P-loop containing nucleotide triphosphate hydrolases"/>
    <property type="match status" value="1"/>
</dbReference>
<evidence type="ECO:0000256" key="7">
    <source>
        <dbReference type="SAM" id="MobiDB-lite"/>
    </source>
</evidence>
<dbReference type="Pfam" id="PF00300">
    <property type="entry name" value="His_Phos_1"/>
    <property type="match status" value="1"/>
</dbReference>
<dbReference type="GO" id="GO:0006000">
    <property type="term" value="P:fructose metabolic process"/>
    <property type="evidence" value="ECO:0007669"/>
    <property type="project" value="InterPro"/>
</dbReference>
<organism evidence="9 10">
    <name type="scientific">Paraglomus brasilianum</name>
    <dbReference type="NCBI Taxonomy" id="144538"/>
    <lineage>
        <taxon>Eukaryota</taxon>
        <taxon>Fungi</taxon>
        <taxon>Fungi incertae sedis</taxon>
        <taxon>Mucoromycota</taxon>
        <taxon>Glomeromycotina</taxon>
        <taxon>Glomeromycetes</taxon>
        <taxon>Paraglomerales</taxon>
        <taxon>Paraglomeraceae</taxon>
        <taxon>Paraglomus</taxon>
    </lineage>
</organism>
<dbReference type="SUPFAM" id="SSF53254">
    <property type="entry name" value="Phosphoglycerate mutase-like"/>
    <property type="match status" value="1"/>
</dbReference>
<dbReference type="EC" id="3.1.3.46" evidence="2"/>
<keyword evidence="5" id="KW-0067">ATP-binding</keyword>
<evidence type="ECO:0000259" key="8">
    <source>
        <dbReference type="Pfam" id="PF01591"/>
    </source>
</evidence>
<proteinExistence type="inferred from homology"/>
<dbReference type="Gene3D" id="3.40.50.1240">
    <property type="entry name" value="Phosphoglycerate mutase-like"/>
    <property type="match status" value="1"/>
</dbReference>
<feature type="binding site" evidence="6">
    <location>
        <position position="291"/>
    </location>
    <ligand>
        <name>substrate</name>
    </ligand>
</feature>
<dbReference type="CDD" id="cd07067">
    <property type="entry name" value="HP_PGM_like"/>
    <property type="match status" value="1"/>
</dbReference>
<dbReference type="InterPro" id="IPR003094">
    <property type="entry name" value="6Pfruct_kin"/>
</dbReference>
<evidence type="ECO:0000256" key="5">
    <source>
        <dbReference type="ARBA" id="ARBA00022840"/>
    </source>
</evidence>
<dbReference type="GO" id="GO:0005524">
    <property type="term" value="F:ATP binding"/>
    <property type="evidence" value="ECO:0007669"/>
    <property type="project" value="UniProtKB-KW"/>
</dbReference>
<comment type="caution">
    <text evidence="9">The sequence shown here is derived from an EMBL/GenBank/DDBJ whole genome shotgun (WGS) entry which is preliminary data.</text>
</comment>
<dbReference type="SUPFAM" id="SSF52540">
    <property type="entry name" value="P-loop containing nucleoside triphosphate hydrolases"/>
    <property type="match status" value="1"/>
</dbReference>
<dbReference type="PRINTS" id="PR00991">
    <property type="entry name" value="6PFRUCTKNASE"/>
</dbReference>
<dbReference type="Proteomes" id="UP000789739">
    <property type="component" value="Unassembled WGS sequence"/>
</dbReference>
<dbReference type="Pfam" id="PF01591">
    <property type="entry name" value="6PF2K"/>
    <property type="match status" value="1"/>
</dbReference>
<dbReference type="FunFam" id="3.40.50.1240:FF:000005">
    <property type="entry name" value="GpmB, Fructose-2,6-bisphosphatase"/>
    <property type="match status" value="1"/>
</dbReference>